<proteinExistence type="predicted"/>
<dbReference type="Gene3D" id="3.40.50.12090">
    <property type="match status" value="1"/>
</dbReference>
<dbReference type="SUPFAM" id="SSF49478">
    <property type="entry name" value="Cna protein B-type domain"/>
    <property type="match status" value="1"/>
</dbReference>
<organism evidence="1 2">
    <name type="scientific">Terrimesophilobacter mesophilus</name>
    <dbReference type="NCBI Taxonomy" id="433647"/>
    <lineage>
        <taxon>Bacteria</taxon>
        <taxon>Bacillati</taxon>
        <taxon>Actinomycetota</taxon>
        <taxon>Actinomycetes</taxon>
        <taxon>Micrococcales</taxon>
        <taxon>Microbacteriaceae</taxon>
        <taxon>Terrimesophilobacter</taxon>
    </lineage>
</organism>
<dbReference type="Proteomes" id="UP000298488">
    <property type="component" value="Unassembled WGS sequence"/>
</dbReference>
<name>A0A4R8VBG5_9MICO</name>
<keyword evidence="2" id="KW-1185">Reference proteome</keyword>
<dbReference type="GO" id="GO:0005975">
    <property type="term" value="P:carbohydrate metabolic process"/>
    <property type="evidence" value="ECO:0007669"/>
    <property type="project" value="UniProtKB-ARBA"/>
</dbReference>
<dbReference type="InterPro" id="IPR051922">
    <property type="entry name" value="Bact_Sporulation_Assoc"/>
</dbReference>
<gene>
    <name evidence="1" type="ORF">E3N84_11400</name>
</gene>
<dbReference type="PANTHER" id="PTHR30032:SF8">
    <property type="entry name" value="GERMINATION-SPECIFIC N-ACETYLMURAMOYL-L-ALANINE AMIDASE"/>
    <property type="match status" value="1"/>
</dbReference>
<comment type="caution">
    <text evidence="1">The sequence shown here is derived from an EMBL/GenBank/DDBJ whole genome shotgun (WGS) entry which is preliminary data.</text>
</comment>
<reference evidence="1 2" key="1">
    <citation type="submission" date="2019-03" db="EMBL/GenBank/DDBJ databases">
        <title>Genomics of glacier-inhabiting Cryobacterium strains.</title>
        <authorList>
            <person name="Liu Q."/>
            <person name="Xin Y.-H."/>
        </authorList>
    </citation>
    <scope>NUCLEOTIDE SEQUENCE [LARGE SCALE GENOMIC DNA]</scope>
    <source>
        <strain evidence="1 2">CGMCC 1.10440</strain>
    </source>
</reference>
<evidence type="ECO:0000313" key="1">
    <source>
        <dbReference type="EMBL" id="TFB80584.1"/>
    </source>
</evidence>
<dbReference type="Pfam" id="PF04122">
    <property type="entry name" value="CW_binding_2"/>
    <property type="match status" value="3"/>
</dbReference>
<dbReference type="AlphaFoldDB" id="A0A4R8VBG5"/>
<evidence type="ECO:0008006" key="3">
    <source>
        <dbReference type="Google" id="ProtNLM"/>
    </source>
</evidence>
<evidence type="ECO:0000313" key="2">
    <source>
        <dbReference type="Proteomes" id="UP000298488"/>
    </source>
</evidence>
<dbReference type="PANTHER" id="PTHR30032">
    <property type="entry name" value="N-ACETYLMURAMOYL-L-ALANINE AMIDASE-RELATED"/>
    <property type="match status" value="1"/>
</dbReference>
<sequence length="574" mass="59634">MMSSTAASETRVQRSRSRLRRALAAIAVAATALSGVVVTAGTAHAAENSLHGVVTGADTHEPVQGVEIVLVNYSSGVYEHATTDASGYYSFLDLGYGPDPGSYYVLADDPTGKYVSGYYNPSWTPIASNSTPIFISSLPASNVAFSFELLLGHSIKGELTLSPTPTTTDKFYLRLFLLDPTDSTWKPVESRLLDGPGPYTFGGVGPGAYKVYFVQYSGTDLYHAEFYNNKRELEDAELVVVTATAGAVGIDAMLTPNGPPIVERLAGSDRFQTSARIAQEYSSADVVFVANGLGYPDALSAAPAAVYKGGPLLLTRQNSLPAEVKAEIVRLNPSTIYVVGGTGVISAAVFNELVPLAAVTQRLWGADRYATSSTVFDEVWGGPAFEGGWIDVDVPDVFLADGRNFPDALASASAAGKLGGPVALVNGGSGSVTPELASLIDKFDTQHIRIAGGTAVVSAGIASSADALPGIDVHRYWGANRYATSISVNRAIFVDVGAPDVDTVFLAVGTGYADALSGAALAGNQGGALYLTPGTCVPQQVLDDINTLDPLRVVLLGGTGVLSLAVEALTPCAS</sequence>
<dbReference type="EMBL" id="SOFI01000003">
    <property type="protein sequence ID" value="TFB80584.1"/>
    <property type="molecule type" value="Genomic_DNA"/>
</dbReference>
<dbReference type="RefSeq" id="WP_104096435.1">
    <property type="nucleotide sequence ID" value="NZ_JACHBP010000001.1"/>
</dbReference>
<dbReference type="InterPro" id="IPR013783">
    <property type="entry name" value="Ig-like_fold"/>
</dbReference>
<accession>A0A4R8VBG5</accession>
<dbReference type="InterPro" id="IPR007253">
    <property type="entry name" value="Cell_wall-bd_2"/>
</dbReference>
<dbReference type="OrthoDB" id="5143602at2"/>
<dbReference type="Gene3D" id="2.60.40.10">
    <property type="entry name" value="Immunoglobulins"/>
    <property type="match status" value="1"/>
</dbReference>
<protein>
    <recommendedName>
        <fullName evidence="3">Cell wall binding repeat 2</fullName>
    </recommendedName>
</protein>